<name>G9P1S0_HYPAI</name>
<organism evidence="2 3">
    <name type="scientific">Hypocrea atroviridis (strain ATCC 20476 / IMI 206040)</name>
    <name type="common">Trichoderma atroviride</name>
    <dbReference type="NCBI Taxonomy" id="452589"/>
    <lineage>
        <taxon>Eukaryota</taxon>
        <taxon>Fungi</taxon>
        <taxon>Dikarya</taxon>
        <taxon>Ascomycota</taxon>
        <taxon>Pezizomycotina</taxon>
        <taxon>Sordariomycetes</taxon>
        <taxon>Hypocreomycetidae</taxon>
        <taxon>Hypocreales</taxon>
        <taxon>Hypocreaceae</taxon>
        <taxon>Trichoderma</taxon>
    </lineage>
</organism>
<protein>
    <submittedName>
        <fullName evidence="2">Uncharacterized protein</fullName>
    </submittedName>
</protein>
<proteinExistence type="predicted"/>
<keyword evidence="3" id="KW-1185">Reference proteome</keyword>
<dbReference type="Proteomes" id="UP000005426">
    <property type="component" value="Unassembled WGS sequence"/>
</dbReference>
<sequence>MPIGRYPTSSALEDEAGSGHEDSGESDQPQDGVTRLSPRLPVSSVRSLSVFAILSWGSRRNMWIIPTCGNVIWMSFASSCTIHSVHTMSPGSLHVV</sequence>
<comment type="caution">
    <text evidence="2">The sequence shown here is derived from an EMBL/GenBank/DDBJ whole genome shotgun (WGS) entry which is preliminary data.</text>
</comment>
<dbReference type="HOGENOM" id="CLU_2360015_0_0_1"/>
<reference evidence="2 3" key="1">
    <citation type="journal article" date="2011" name="Genome Biol.">
        <title>Comparative genome sequence analysis underscores mycoparasitism as the ancestral life style of Trichoderma.</title>
        <authorList>
            <person name="Kubicek C.P."/>
            <person name="Herrera-Estrella A."/>
            <person name="Seidl-Seiboth V."/>
            <person name="Martinez D.A."/>
            <person name="Druzhinina I.S."/>
            <person name="Thon M."/>
            <person name="Zeilinger S."/>
            <person name="Casas-Flores S."/>
            <person name="Horwitz B.A."/>
            <person name="Mukherjee P.K."/>
            <person name="Mukherjee M."/>
            <person name="Kredics L."/>
            <person name="Alcaraz L.D."/>
            <person name="Aerts A."/>
            <person name="Antal Z."/>
            <person name="Atanasova L."/>
            <person name="Cervantes-Badillo M.G."/>
            <person name="Challacombe J."/>
            <person name="Chertkov O."/>
            <person name="McCluskey K."/>
            <person name="Coulpier F."/>
            <person name="Deshpande N."/>
            <person name="von Doehren H."/>
            <person name="Ebbole D.J."/>
            <person name="Esquivel-Naranjo E.U."/>
            <person name="Fekete E."/>
            <person name="Flipphi M."/>
            <person name="Glaser F."/>
            <person name="Gomez-Rodriguez E.Y."/>
            <person name="Gruber S."/>
            <person name="Han C."/>
            <person name="Henrissat B."/>
            <person name="Hermosa R."/>
            <person name="Hernandez-Onate M."/>
            <person name="Karaffa L."/>
            <person name="Kosti I."/>
            <person name="Le Crom S."/>
            <person name="Lindquist E."/>
            <person name="Lucas S."/>
            <person name="Luebeck M."/>
            <person name="Luebeck P.S."/>
            <person name="Margeot A."/>
            <person name="Metz B."/>
            <person name="Misra M."/>
            <person name="Nevalainen H."/>
            <person name="Omann M."/>
            <person name="Packer N."/>
            <person name="Perrone G."/>
            <person name="Uresti-Rivera E.E."/>
            <person name="Salamov A."/>
            <person name="Schmoll M."/>
            <person name="Seiboth B."/>
            <person name="Shapiro H."/>
            <person name="Sukno S."/>
            <person name="Tamayo-Ramos J.A."/>
            <person name="Tisch D."/>
            <person name="Wiest A."/>
            <person name="Wilkinson H.H."/>
            <person name="Zhang M."/>
            <person name="Coutinho P.M."/>
            <person name="Kenerley C.M."/>
            <person name="Monte E."/>
            <person name="Baker S.E."/>
            <person name="Grigoriev I.V."/>
        </authorList>
    </citation>
    <scope>NUCLEOTIDE SEQUENCE [LARGE SCALE GENOMIC DNA]</scope>
    <source>
        <strain evidence="3">ATCC 20476 / IMI 206040</strain>
    </source>
</reference>
<evidence type="ECO:0000313" key="2">
    <source>
        <dbReference type="EMBL" id="EHK42569.1"/>
    </source>
</evidence>
<evidence type="ECO:0000256" key="1">
    <source>
        <dbReference type="SAM" id="MobiDB-lite"/>
    </source>
</evidence>
<dbReference type="AlphaFoldDB" id="G9P1S0"/>
<evidence type="ECO:0000313" key="3">
    <source>
        <dbReference type="Proteomes" id="UP000005426"/>
    </source>
</evidence>
<dbReference type="EMBL" id="ABDG02000026">
    <property type="protein sequence ID" value="EHK42569.1"/>
    <property type="molecule type" value="Genomic_DNA"/>
</dbReference>
<accession>G9P1S0</accession>
<gene>
    <name evidence="2" type="ORF">TRIATDRAFT_300747</name>
</gene>
<feature type="region of interest" description="Disordered" evidence="1">
    <location>
        <begin position="1"/>
        <end position="38"/>
    </location>
</feature>